<gene>
    <name evidence="5" type="ORF">ECE50_028695</name>
</gene>
<keyword evidence="3" id="KW-0804">Transcription</keyword>
<dbReference type="Gene3D" id="1.10.10.60">
    <property type="entry name" value="Homeodomain-like"/>
    <property type="match status" value="1"/>
</dbReference>
<proteinExistence type="predicted"/>
<feature type="domain" description="HTH araC/xylS-type" evidence="4">
    <location>
        <begin position="183"/>
        <end position="268"/>
    </location>
</feature>
<dbReference type="AlphaFoldDB" id="A0A9Q5DDH7"/>
<dbReference type="EMBL" id="RIAR02000001">
    <property type="protein sequence ID" value="NSL90836.1"/>
    <property type="molecule type" value="Genomic_DNA"/>
</dbReference>
<sequence>MTTSQINRHFEAPPALEDAVRHFYVIQTSAGFEREVARLSPNFDMLLLLNFGASLLISFAGEPVGGEPLKDVAVLGPLKRMLNYEIQPGTDLIVTVFTLDGFYRLFRTPVENIPAEQLTDPATLHTTPWIKELWQILHNTSRLEDRIAILSNYITAYLQESETGTQPLLQGVPYFGNPAVQPVKAIARDAQLTERSIQLRFKKYTGSSPKELLRFIRFKQVLQRLQDNPSPVPDWYDIILDFGYHDQSHLIKDFQHYLGATPQQFVQQIQKTGFCITLPGKNY</sequence>
<dbReference type="SMART" id="SM00342">
    <property type="entry name" value="HTH_ARAC"/>
    <property type="match status" value="1"/>
</dbReference>
<dbReference type="PANTHER" id="PTHR46796">
    <property type="entry name" value="HTH-TYPE TRANSCRIPTIONAL ACTIVATOR RHAS-RELATED"/>
    <property type="match status" value="1"/>
</dbReference>
<evidence type="ECO:0000256" key="1">
    <source>
        <dbReference type="ARBA" id="ARBA00023015"/>
    </source>
</evidence>
<dbReference type="Pfam" id="PF12833">
    <property type="entry name" value="HTH_18"/>
    <property type="match status" value="1"/>
</dbReference>
<evidence type="ECO:0000256" key="3">
    <source>
        <dbReference type="ARBA" id="ARBA00023163"/>
    </source>
</evidence>
<protein>
    <submittedName>
        <fullName evidence="5">Helix-turn-helix transcriptional regulator</fullName>
    </submittedName>
</protein>
<keyword evidence="2" id="KW-0238">DNA-binding</keyword>
<reference evidence="5" key="1">
    <citation type="submission" date="2020-05" db="EMBL/GenBank/DDBJ databases">
        <title>Chitinophaga laudate sp. nov., isolated from a tropical peat swamp.</title>
        <authorList>
            <person name="Goh C.B.S."/>
            <person name="Lee M.S."/>
            <person name="Parimannan S."/>
            <person name="Pasbakhsh P."/>
            <person name="Yule C.M."/>
            <person name="Rajandas H."/>
            <person name="Loke S."/>
            <person name="Croft L."/>
            <person name="Tan J.B.L."/>
        </authorList>
    </citation>
    <scope>NUCLEOTIDE SEQUENCE</scope>
    <source>
        <strain evidence="5">Mgbs1</strain>
    </source>
</reference>
<name>A0A9Q5DDH7_9BACT</name>
<dbReference type="InterPro" id="IPR050204">
    <property type="entry name" value="AraC_XylS_family_regulators"/>
</dbReference>
<dbReference type="GO" id="GO:0043565">
    <property type="term" value="F:sequence-specific DNA binding"/>
    <property type="evidence" value="ECO:0007669"/>
    <property type="project" value="InterPro"/>
</dbReference>
<dbReference type="GO" id="GO:0003700">
    <property type="term" value="F:DNA-binding transcription factor activity"/>
    <property type="evidence" value="ECO:0007669"/>
    <property type="project" value="InterPro"/>
</dbReference>
<dbReference type="Proteomes" id="UP000281028">
    <property type="component" value="Unassembled WGS sequence"/>
</dbReference>
<evidence type="ECO:0000313" key="6">
    <source>
        <dbReference type="Proteomes" id="UP000281028"/>
    </source>
</evidence>
<comment type="caution">
    <text evidence="5">The sequence shown here is derived from an EMBL/GenBank/DDBJ whole genome shotgun (WGS) entry which is preliminary data.</text>
</comment>
<dbReference type="PANTHER" id="PTHR46796:SF13">
    <property type="entry name" value="HTH-TYPE TRANSCRIPTIONAL ACTIVATOR RHAS"/>
    <property type="match status" value="1"/>
</dbReference>
<organism evidence="5 6">
    <name type="scientific">Chitinophaga solisilvae</name>
    <dbReference type="NCBI Taxonomy" id="1233460"/>
    <lineage>
        <taxon>Bacteria</taxon>
        <taxon>Pseudomonadati</taxon>
        <taxon>Bacteroidota</taxon>
        <taxon>Chitinophagia</taxon>
        <taxon>Chitinophagales</taxon>
        <taxon>Chitinophagaceae</taxon>
        <taxon>Chitinophaga</taxon>
    </lineage>
</organism>
<keyword evidence="1" id="KW-0805">Transcription regulation</keyword>
<keyword evidence="6" id="KW-1185">Reference proteome</keyword>
<dbReference type="PROSITE" id="PS01124">
    <property type="entry name" value="HTH_ARAC_FAMILY_2"/>
    <property type="match status" value="1"/>
</dbReference>
<evidence type="ECO:0000259" key="4">
    <source>
        <dbReference type="PROSITE" id="PS01124"/>
    </source>
</evidence>
<evidence type="ECO:0000313" key="5">
    <source>
        <dbReference type="EMBL" id="NSL90836.1"/>
    </source>
</evidence>
<evidence type="ECO:0000256" key="2">
    <source>
        <dbReference type="ARBA" id="ARBA00023125"/>
    </source>
</evidence>
<accession>A0A9Q5DDH7</accession>
<dbReference type="InterPro" id="IPR018060">
    <property type="entry name" value="HTH_AraC"/>
</dbReference>